<evidence type="ECO:0000256" key="3">
    <source>
        <dbReference type="SAM" id="MobiDB-lite"/>
    </source>
</evidence>
<evidence type="ECO:0000256" key="1">
    <source>
        <dbReference type="ARBA" id="ARBA00004496"/>
    </source>
</evidence>
<feature type="compositionally biased region" description="Basic residues" evidence="3">
    <location>
        <begin position="1167"/>
        <end position="1177"/>
    </location>
</feature>
<dbReference type="Gene3D" id="1.20.900.10">
    <property type="entry name" value="Dbl homology (DH) domain"/>
    <property type="match status" value="1"/>
</dbReference>
<feature type="compositionally biased region" description="Low complexity" evidence="3">
    <location>
        <begin position="930"/>
        <end position="952"/>
    </location>
</feature>
<dbReference type="CDD" id="cd00160">
    <property type="entry name" value="RhoGEF"/>
    <property type="match status" value="1"/>
</dbReference>
<feature type="region of interest" description="Disordered" evidence="3">
    <location>
        <begin position="447"/>
        <end position="481"/>
    </location>
</feature>
<dbReference type="PROSITE" id="PS50003">
    <property type="entry name" value="PH_DOMAIN"/>
    <property type="match status" value="1"/>
</dbReference>
<feature type="region of interest" description="Disordered" evidence="3">
    <location>
        <begin position="1445"/>
        <end position="1474"/>
    </location>
</feature>
<feature type="region of interest" description="Disordered" evidence="3">
    <location>
        <begin position="2114"/>
        <end position="2208"/>
    </location>
</feature>
<dbReference type="RefSeq" id="XP_058987299.1">
    <property type="nucleotide sequence ID" value="XM_059131316.1"/>
</dbReference>
<dbReference type="Pfam" id="PF00621">
    <property type="entry name" value="RhoGEF"/>
    <property type="match status" value="1"/>
</dbReference>
<feature type="compositionally biased region" description="Acidic residues" evidence="3">
    <location>
        <begin position="973"/>
        <end position="984"/>
    </location>
</feature>
<dbReference type="PROSITE" id="PS50010">
    <property type="entry name" value="DH_2"/>
    <property type="match status" value="1"/>
</dbReference>
<feature type="compositionally biased region" description="Basic and acidic residues" evidence="3">
    <location>
        <begin position="460"/>
        <end position="470"/>
    </location>
</feature>
<feature type="compositionally biased region" description="Basic and acidic residues" evidence="3">
    <location>
        <begin position="1739"/>
        <end position="1750"/>
    </location>
</feature>
<feature type="region of interest" description="Disordered" evidence="3">
    <location>
        <begin position="1341"/>
        <end position="1362"/>
    </location>
</feature>
<protein>
    <submittedName>
        <fullName evidence="7 8">Serine-rich adhesin for platelets</fullName>
    </submittedName>
</protein>
<feature type="region of interest" description="Disordered" evidence="3">
    <location>
        <begin position="227"/>
        <end position="330"/>
    </location>
</feature>
<feature type="compositionally biased region" description="Low complexity" evidence="3">
    <location>
        <begin position="574"/>
        <end position="584"/>
    </location>
</feature>
<feature type="compositionally biased region" description="Low complexity" evidence="3">
    <location>
        <begin position="1115"/>
        <end position="1134"/>
    </location>
</feature>
<feature type="compositionally biased region" description="Low complexity" evidence="3">
    <location>
        <begin position="2114"/>
        <end position="2128"/>
    </location>
</feature>
<feature type="compositionally biased region" description="Low complexity" evidence="3">
    <location>
        <begin position="533"/>
        <end position="547"/>
    </location>
</feature>
<dbReference type="InterPro" id="IPR000219">
    <property type="entry name" value="DH_dom"/>
</dbReference>
<feature type="compositionally biased region" description="Basic and acidic residues" evidence="3">
    <location>
        <begin position="1157"/>
        <end position="1166"/>
    </location>
</feature>
<feature type="compositionally biased region" description="Low complexity" evidence="3">
    <location>
        <begin position="1255"/>
        <end position="1264"/>
    </location>
</feature>
<feature type="compositionally biased region" description="Acidic residues" evidence="3">
    <location>
        <begin position="745"/>
        <end position="754"/>
    </location>
</feature>
<feature type="region of interest" description="Disordered" evidence="3">
    <location>
        <begin position="1626"/>
        <end position="1750"/>
    </location>
</feature>
<evidence type="ECO:0000313" key="8">
    <source>
        <dbReference type="RefSeq" id="XP_058987299.1"/>
    </source>
</evidence>
<feature type="region of interest" description="Disordered" evidence="3">
    <location>
        <begin position="1211"/>
        <end position="1314"/>
    </location>
</feature>
<dbReference type="GeneID" id="101901776"/>
<dbReference type="PANTHER" id="PTHR46006:SF5">
    <property type="entry name" value="DH DOMAIN-CONTAINING PROTEIN"/>
    <property type="match status" value="1"/>
</dbReference>
<evidence type="ECO:0000313" key="7">
    <source>
        <dbReference type="RefSeq" id="XP_058987298.1"/>
    </source>
</evidence>
<feature type="domain" description="PH" evidence="4">
    <location>
        <begin position="2482"/>
        <end position="2614"/>
    </location>
</feature>
<dbReference type="InterPro" id="IPR035899">
    <property type="entry name" value="DBL_dom_sf"/>
</dbReference>
<keyword evidence="6" id="KW-1185">Reference proteome</keyword>
<name>A0ABM3VND9_MUSDO</name>
<gene>
    <name evidence="7 8" type="primary">LOC101901776</name>
</gene>
<feature type="compositionally biased region" description="Low complexity" evidence="3">
    <location>
        <begin position="449"/>
        <end position="458"/>
    </location>
</feature>
<feature type="compositionally biased region" description="Polar residues" evidence="3">
    <location>
        <begin position="548"/>
        <end position="563"/>
    </location>
</feature>
<dbReference type="InterPro" id="IPR051480">
    <property type="entry name" value="Endocytic_GEF_Adapter"/>
</dbReference>
<evidence type="ECO:0000313" key="6">
    <source>
        <dbReference type="Proteomes" id="UP001652621"/>
    </source>
</evidence>
<feature type="compositionally biased region" description="Acidic residues" evidence="3">
    <location>
        <begin position="1729"/>
        <end position="1738"/>
    </location>
</feature>
<accession>A0ABM3VND9</accession>
<dbReference type="SUPFAM" id="SSF48065">
    <property type="entry name" value="DBL homology domain (DH-domain)"/>
    <property type="match status" value="1"/>
</dbReference>
<dbReference type="PANTHER" id="PTHR46006">
    <property type="entry name" value="RHO GUANINE NUCLEOTIDE EXCHANGE FACTOR AT 64C, ISOFORM A"/>
    <property type="match status" value="1"/>
</dbReference>
<feature type="compositionally biased region" description="Polar residues" evidence="3">
    <location>
        <begin position="505"/>
        <end position="525"/>
    </location>
</feature>
<feature type="domain" description="DH" evidence="5">
    <location>
        <begin position="2243"/>
        <end position="2434"/>
    </location>
</feature>
<feature type="region of interest" description="Disordered" evidence="3">
    <location>
        <begin position="801"/>
        <end position="840"/>
    </location>
</feature>
<feature type="compositionally biased region" description="Basic and acidic residues" evidence="3">
    <location>
        <begin position="1284"/>
        <end position="1293"/>
    </location>
</feature>
<feature type="compositionally biased region" description="Low complexity" evidence="3">
    <location>
        <begin position="1626"/>
        <end position="1646"/>
    </location>
</feature>
<sequence>MYDKSKKTWSQRLKIHKNEKSQISANNTGTAASVTASVAASSASPTTPNLPTSITFQQQQQHLQHQQSIEATHVAHNANIRSALPFAQQYQITPATIMHLPLSEYHGSGVGGAAGPVYDYMTGRSMKYAAEPWIYGTVRGVPVRPAGIYHPAYGHFAAGHPHAAAIFAPTERPPPAATATPAVAVVLCSCPEYLSGTKGRTLKKASICKKCKGTRLPLANLGGTVRLQGSMPMMPKLRPVGPSATVRVVSSSKKQRPTILDPQKDPYDLMRRTRLLSPEPGAASKASVASSSSGAKDKSRNRGKSASPVRGRSRTRNQQKALVNTSQESSKVLETLDDSWLMESEDMASGQQASSSSHSRKSILRCNVNPYDLISINAQIPAGSSGEFYSSGPSNHGPGTPPPTEGNNKKSLRKQKLQFSQNEFMPPNDDFNVQDAALLEDEPPPFIRQTAQTTTTSKQQKHETSRKGEEPQTTSVVKSQITNKNKKANYANVQAIAGQRISLGETGQTPKSLRHQNSNEGVNPQKSKETEVSSSTSASHSPGSSNSKTNRPDSLQVTQNANSVHGEPKRPPRSNKSSPSNNPPGEMQELKSNTEMSEEEEPMVTVTVTPTYNIKSILKRPTSKTSECGEISATDKSTPSTPTSATKPKESGSKSSTPTNSRRNQATDGNIVGITTSQFYVSLPQARKKVQFMVEEEEEEEYVETETETEDPNNDSEAEENEDPSEGINYDYYKPKRNHKRGDEEIREGDNEEDISEVQIHYDEQFIQAMLLEKLQLDSEMVTKQQQQQQQHHHYNKTTLHINENHDGEEDGEEYNNDDNEEDEDAEVGEEDLDDSAGTVDYDESANMEFQLDYDKLFATVAATAQPTQPGNGNGDTSHATTRQATATIVSNKVSINQQEHQELPLLHDNSNTIKQSVTATKGSFATTTTTTVESSCQPAPATAATTNTQANDIKGQASDDSDNNDEQNNNAADEDDDGDDGTMEDLHAKQDKNSTAVLIDGSDNDDYGSTPAAPGDGDNAEEPESKGNNFQYEIADNRAKVSCSPSSSSSTPTTRIGSADIVELQPITATADTNHNNNGGGDGDGDADADADGGENDGDGGDDDSNDGNVNVLSPSSTTSTATKAGASKSTTPEATIVSNNNDDALDNAENVLRVDAQRRADVKTKQKCNSKKTKKNMQTPLAAPEVTDNRRTSATQGVRIQAAQKIAAAAEEEEEEQTDKFGSGIKLTKETQSRKAIRRSQSERQPNSMTYLNSSSSNNNSNAKTANVDGNDKQTAIIKPDISQDLKDIPTERAGVNQKINGNTNNNGRGKRCELNFQDTMALRKRSNRLDSRDLFTLPALERPREPPPPPPLTANNSSSTISVRKLDATQPKAAHLEKPLNEDASAPDAMESFQQNINSFGNKRQQQTGNMSSNSTSTTTTTIISTEMPKINVDSKEQWHLKANHNGTPSSSPRNSVVSTTTPLSTKAKQPQRTVVRVAPFNQNGNSFEVHRLKITHTDAHIADVAVAPNSPKTPNSLISTSSHYSVTDLSTLNDFAEYGQKKTSILITGDDCYSTMNLSCDDASTPLYQSSVVVNDETSNKEVGGIQMLNTFNTVTINVSSPRGSEDELIQQHNQLNNLLKKQGKSSTNNNNNATTNTSTSTRAIIPIRGTVDINLQRSASSTSSTSTSSMTSSCSSASSSTGCTTKRGKTLIRLDYDKEKSTSTSSINSPSSASSHIESSPSPVEEEEADEEGDTKTKSSHEVTSDWLPHEAELLKILRNPVEAVKRNLVPHICKLREGDTQKDLKRSKKMKDGLKEMPLEIKKSTPPTTPRSPTTTSGGFDANSFIGKLLEDPMLNQVAEGLEMDIVCELIENSLKRLQESRTTLDMSGTKDNDDMNRLIDLSLKRIREERQQAKNATVSPSANGNLLSVPMVTKDEERLSNRGSISSANSFASAHNYELFDFEANESDCYQSCSSEINSMLDDDIGSPETKSKFYQMLVDATLQEIELSTNTEDLITDEHQYESIRHNCDPIYEEISDVPPPLPLTAPPLNDPELEKKTARSIFEGASKYDILSYLVDAKERGVVKEEVFDFPLNCSNPIIIEEESSDTLSDLGKLSKLKRLDTISSRSSVLSDSSEDNQSNLSSLSPPTNGGNNFSLLRHKHTSSSSASDIERNDSGVGSETSKTSRSKFLNPSHNSSITSSFSSTTSSTHSPQQRSSPLHLCEDCDGPVETQLGEDGIIFAPLVCRKCGKKRVERKEILTEIVETEEKYGRDLQIILEEFCHPMLVAGLLTQEQLSAIFLNTEELLENNQALAERMRDALDIALEQGDDDLLTVNIGKIFLESTQMLHAFESYCVRQAGASLLLANLEKDKELLRIFLKVSQMENAVLRRMNLNSFLMVPVQRVTKYPLLLARLYKVTPTHLEGRELLKQAQEKIELHLNHINQEAKDVPTKLWRRISSSSPNRRASCEIDMINIKLRKMAIDVLEWNHDEVRFVMEGKLLYTQPTDSNWKKARTIKLTSANAMLVTNGKPSTNYKAEKVMSDKLNFNKHTGIREAALLLVKEKCGRYALIREPLYLDRCVVCSEADWDEYFEIQEISSKDTFIFKAEDNVRTKQWYTQLQYHAQGMGAWRKRRNALANIMINGMLTRS</sequence>
<feature type="compositionally biased region" description="Acidic residues" evidence="3">
    <location>
        <begin position="1084"/>
        <end position="1107"/>
    </location>
</feature>
<feature type="compositionally biased region" description="Polar residues" evidence="3">
    <location>
        <begin position="471"/>
        <end position="481"/>
    </location>
</feature>
<evidence type="ECO:0000256" key="2">
    <source>
        <dbReference type="ARBA" id="ARBA00022490"/>
    </source>
</evidence>
<dbReference type="Proteomes" id="UP001652621">
    <property type="component" value="Unplaced"/>
</dbReference>
<feature type="compositionally biased region" description="Low complexity" evidence="3">
    <location>
        <begin position="1043"/>
        <end position="1055"/>
    </location>
</feature>
<feature type="region of interest" description="Disordered" evidence="3">
    <location>
        <begin position="501"/>
        <end position="671"/>
    </location>
</feature>
<reference evidence="7 8" key="1">
    <citation type="submission" date="2025-05" db="UniProtKB">
        <authorList>
            <consortium name="RefSeq"/>
        </authorList>
    </citation>
    <scope>IDENTIFICATION</scope>
    <source>
        <strain evidence="7 8">Aabys</strain>
        <tissue evidence="7 8">Whole body</tissue>
    </source>
</reference>
<dbReference type="SMART" id="SM00325">
    <property type="entry name" value="RhoGEF"/>
    <property type="match status" value="1"/>
</dbReference>
<organism evidence="6 8">
    <name type="scientific">Musca domestica</name>
    <name type="common">House fly</name>
    <dbReference type="NCBI Taxonomy" id="7370"/>
    <lineage>
        <taxon>Eukaryota</taxon>
        <taxon>Metazoa</taxon>
        <taxon>Ecdysozoa</taxon>
        <taxon>Arthropoda</taxon>
        <taxon>Hexapoda</taxon>
        <taxon>Insecta</taxon>
        <taxon>Pterygota</taxon>
        <taxon>Neoptera</taxon>
        <taxon>Endopterygota</taxon>
        <taxon>Diptera</taxon>
        <taxon>Brachycera</taxon>
        <taxon>Muscomorpha</taxon>
        <taxon>Muscoidea</taxon>
        <taxon>Muscidae</taxon>
        <taxon>Musca</taxon>
    </lineage>
</organism>
<feature type="compositionally biased region" description="Polar residues" evidence="3">
    <location>
        <begin position="1245"/>
        <end position="1254"/>
    </location>
</feature>
<feature type="compositionally biased region" description="Polar residues" evidence="3">
    <location>
        <begin position="318"/>
        <end position="330"/>
    </location>
</feature>
<feature type="compositionally biased region" description="Low complexity" evidence="3">
    <location>
        <begin position="1297"/>
        <end position="1310"/>
    </location>
</feature>
<feature type="compositionally biased region" description="Polar residues" evidence="3">
    <location>
        <begin position="2165"/>
        <end position="2179"/>
    </location>
</feature>
<evidence type="ECO:0000259" key="5">
    <source>
        <dbReference type="PROSITE" id="PS50010"/>
    </source>
</evidence>
<feature type="region of interest" description="Disordered" evidence="3">
    <location>
        <begin position="385"/>
        <end position="413"/>
    </location>
</feature>
<feature type="compositionally biased region" description="Polar residues" evidence="3">
    <location>
        <begin position="653"/>
        <end position="671"/>
    </location>
</feature>
<comment type="subcellular location">
    <subcellularLocation>
        <location evidence="1">Cytoplasm</location>
    </subcellularLocation>
</comment>
<keyword evidence="2" id="KW-0963">Cytoplasm</keyword>
<dbReference type="InterPro" id="IPR001849">
    <property type="entry name" value="PH_domain"/>
</dbReference>
<feature type="compositionally biased region" description="Polar residues" evidence="3">
    <location>
        <begin position="2129"/>
        <end position="2144"/>
    </location>
</feature>
<feature type="compositionally biased region" description="Low complexity" evidence="3">
    <location>
        <begin position="1663"/>
        <end position="1690"/>
    </location>
</feature>
<feature type="compositionally biased region" description="Basic and acidic residues" evidence="3">
    <location>
        <begin position="262"/>
        <end position="271"/>
    </location>
</feature>
<feature type="compositionally biased region" description="Low complexity" evidence="3">
    <location>
        <begin position="282"/>
        <end position="294"/>
    </location>
</feature>
<feature type="compositionally biased region" description="Acidic residues" evidence="3">
    <location>
        <begin position="694"/>
        <end position="725"/>
    </location>
</feature>
<feature type="compositionally biased region" description="Low complexity" evidence="3">
    <location>
        <begin position="1707"/>
        <end position="1728"/>
    </location>
</feature>
<feature type="compositionally biased region" description="Low complexity" evidence="3">
    <location>
        <begin position="1141"/>
        <end position="1152"/>
    </location>
</feature>
<proteinExistence type="predicted"/>
<feature type="compositionally biased region" description="Basic and acidic residues" evidence="3">
    <location>
        <begin position="1697"/>
        <end position="1706"/>
    </location>
</feature>
<feature type="compositionally biased region" description="Polar residues" evidence="3">
    <location>
        <begin position="1448"/>
        <end position="1474"/>
    </location>
</feature>
<feature type="region of interest" description="Disordered" evidence="3">
    <location>
        <begin position="693"/>
        <end position="754"/>
    </location>
</feature>
<feature type="region of interest" description="Disordered" evidence="3">
    <location>
        <begin position="930"/>
        <end position="1198"/>
    </location>
</feature>
<feature type="compositionally biased region" description="Acidic residues" evidence="3">
    <location>
        <begin position="807"/>
        <end position="840"/>
    </location>
</feature>
<dbReference type="RefSeq" id="XP_058987298.1">
    <property type="nucleotide sequence ID" value="XM_059131315.1"/>
</dbReference>
<feature type="compositionally biased region" description="Low complexity" evidence="3">
    <location>
        <begin position="2180"/>
        <end position="2206"/>
    </location>
</feature>
<feature type="compositionally biased region" description="Low complexity" evidence="3">
    <location>
        <begin position="632"/>
        <end position="646"/>
    </location>
</feature>
<evidence type="ECO:0000259" key="4">
    <source>
        <dbReference type="PROSITE" id="PS50003"/>
    </source>
</evidence>